<organism evidence="1 2">
    <name type="scientific">Panicum miliaceum</name>
    <name type="common">Proso millet</name>
    <name type="synonym">Broomcorn millet</name>
    <dbReference type="NCBI Taxonomy" id="4540"/>
    <lineage>
        <taxon>Eukaryota</taxon>
        <taxon>Viridiplantae</taxon>
        <taxon>Streptophyta</taxon>
        <taxon>Embryophyta</taxon>
        <taxon>Tracheophyta</taxon>
        <taxon>Spermatophyta</taxon>
        <taxon>Magnoliopsida</taxon>
        <taxon>Liliopsida</taxon>
        <taxon>Poales</taxon>
        <taxon>Poaceae</taxon>
        <taxon>PACMAD clade</taxon>
        <taxon>Panicoideae</taxon>
        <taxon>Panicodae</taxon>
        <taxon>Paniceae</taxon>
        <taxon>Panicinae</taxon>
        <taxon>Panicum</taxon>
        <taxon>Panicum sect. Panicum</taxon>
    </lineage>
</organism>
<evidence type="ECO:0000313" key="2">
    <source>
        <dbReference type="Proteomes" id="UP000275267"/>
    </source>
</evidence>
<dbReference type="Proteomes" id="UP000275267">
    <property type="component" value="Unassembled WGS sequence"/>
</dbReference>
<keyword evidence="2" id="KW-1185">Reference proteome</keyword>
<proteinExistence type="predicted"/>
<reference evidence="2" key="1">
    <citation type="journal article" date="2019" name="Nat. Commun.">
        <title>The genome of broomcorn millet.</title>
        <authorList>
            <person name="Zou C."/>
            <person name="Miki D."/>
            <person name="Li D."/>
            <person name="Tang Q."/>
            <person name="Xiao L."/>
            <person name="Rajput S."/>
            <person name="Deng P."/>
            <person name="Jia W."/>
            <person name="Huang R."/>
            <person name="Zhang M."/>
            <person name="Sun Y."/>
            <person name="Hu J."/>
            <person name="Fu X."/>
            <person name="Schnable P.S."/>
            <person name="Li F."/>
            <person name="Zhang H."/>
            <person name="Feng B."/>
            <person name="Zhu X."/>
            <person name="Liu R."/>
            <person name="Schnable J.C."/>
            <person name="Zhu J.-K."/>
            <person name="Zhang H."/>
        </authorList>
    </citation>
    <scope>NUCLEOTIDE SEQUENCE [LARGE SCALE GENOMIC DNA]</scope>
</reference>
<accession>A0A3L6T925</accession>
<sequence>MGIGRWSSASDTRSGRICLAPVRVIALVRFARRASQSDLLIDKEIRVLNSRRSDRLEFRSVLKSASVNRPICCKDDQLWISR</sequence>
<gene>
    <name evidence="1" type="ORF">C2845_PM03G30520</name>
</gene>
<protein>
    <submittedName>
        <fullName evidence="1">Uncharacterized protein</fullName>
    </submittedName>
</protein>
<evidence type="ECO:0000313" key="1">
    <source>
        <dbReference type="EMBL" id="RLN33977.1"/>
    </source>
</evidence>
<comment type="caution">
    <text evidence="1">The sequence shown here is derived from an EMBL/GenBank/DDBJ whole genome shotgun (WGS) entry which is preliminary data.</text>
</comment>
<name>A0A3L6T925_PANMI</name>
<dbReference type="AlphaFoldDB" id="A0A3L6T925"/>
<dbReference type="EMBL" id="PQIB02000002">
    <property type="protein sequence ID" value="RLN33977.1"/>
    <property type="molecule type" value="Genomic_DNA"/>
</dbReference>